<keyword evidence="2" id="KW-1185">Reference proteome</keyword>
<dbReference type="EMBL" id="BGPR01052397">
    <property type="protein sequence ID" value="GBO29236.1"/>
    <property type="molecule type" value="Genomic_DNA"/>
</dbReference>
<dbReference type="AlphaFoldDB" id="A0A4Y2VY55"/>
<reference evidence="1 2" key="1">
    <citation type="journal article" date="2019" name="Sci. Rep.">
        <title>Orb-weaving spider Araneus ventricosus genome elucidates the spidroin gene catalogue.</title>
        <authorList>
            <person name="Kono N."/>
            <person name="Nakamura H."/>
            <person name="Ohtoshi R."/>
            <person name="Moran D.A.P."/>
            <person name="Shinohara A."/>
            <person name="Yoshida Y."/>
            <person name="Fujiwara M."/>
            <person name="Mori M."/>
            <person name="Tomita M."/>
            <person name="Arakawa K."/>
        </authorList>
    </citation>
    <scope>NUCLEOTIDE SEQUENCE [LARGE SCALE GENOMIC DNA]</scope>
</reference>
<dbReference type="OrthoDB" id="6491811at2759"/>
<accession>A0A4Y2VY55</accession>
<proteinExistence type="predicted"/>
<name>A0A4Y2VY55_ARAVE</name>
<organism evidence="1 2">
    <name type="scientific">Araneus ventricosus</name>
    <name type="common">Orbweaver spider</name>
    <name type="synonym">Epeira ventricosa</name>
    <dbReference type="NCBI Taxonomy" id="182803"/>
    <lineage>
        <taxon>Eukaryota</taxon>
        <taxon>Metazoa</taxon>
        <taxon>Ecdysozoa</taxon>
        <taxon>Arthropoda</taxon>
        <taxon>Chelicerata</taxon>
        <taxon>Arachnida</taxon>
        <taxon>Araneae</taxon>
        <taxon>Araneomorphae</taxon>
        <taxon>Entelegynae</taxon>
        <taxon>Araneoidea</taxon>
        <taxon>Araneidae</taxon>
        <taxon>Araneus</taxon>
    </lineage>
</organism>
<dbReference type="Proteomes" id="UP000499080">
    <property type="component" value="Unassembled WGS sequence"/>
</dbReference>
<evidence type="ECO:0000313" key="1">
    <source>
        <dbReference type="EMBL" id="GBO29236.1"/>
    </source>
</evidence>
<protein>
    <submittedName>
        <fullName evidence="1">Uncharacterized protein</fullName>
    </submittedName>
</protein>
<feature type="non-terminal residue" evidence="1">
    <location>
        <position position="1"/>
    </location>
</feature>
<evidence type="ECO:0000313" key="2">
    <source>
        <dbReference type="Proteomes" id="UP000499080"/>
    </source>
</evidence>
<sequence length="98" mass="11325">TCIRITERVSEEGSINYGSVQSILTDDLDARYAFVKFGAKLLSADQKEDRLSAALDLLKYDGNEKMFVTRDESQVSAYESRRSRIQREFRTPSPRWLK</sequence>
<comment type="caution">
    <text evidence="1">The sequence shown here is derived from an EMBL/GenBank/DDBJ whole genome shotgun (WGS) entry which is preliminary data.</text>
</comment>
<gene>
    <name evidence="1" type="ORF">AVEN_173641_1</name>
</gene>